<evidence type="ECO:0000313" key="3">
    <source>
        <dbReference type="EMBL" id="ESO85802.1"/>
    </source>
</evidence>
<dbReference type="OrthoDB" id="433474at2759"/>
<dbReference type="InterPro" id="IPR029058">
    <property type="entry name" value="AB_hydrolase_fold"/>
</dbReference>
<keyword evidence="1" id="KW-0378">Hydrolase</keyword>
<feature type="domain" description="BD-FAE-like" evidence="2">
    <location>
        <begin position="97"/>
        <end position="307"/>
    </location>
</feature>
<dbReference type="GeneID" id="20233061"/>
<evidence type="ECO:0000256" key="1">
    <source>
        <dbReference type="ARBA" id="ARBA00022801"/>
    </source>
</evidence>
<evidence type="ECO:0000259" key="2">
    <source>
        <dbReference type="Pfam" id="PF20434"/>
    </source>
</evidence>
<dbReference type="Gene3D" id="3.40.50.1820">
    <property type="entry name" value="alpha/beta hydrolase"/>
    <property type="match status" value="1"/>
</dbReference>
<organism evidence="3 4">
    <name type="scientific">Lottia gigantea</name>
    <name type="common">Giant owl limpet</name>
    <dbReference type="NCBI Taxonomy" id="225164"/>
    <lineage>
        <taxon>Eukaryota</taxon>
        <taxon>Metazoa</taxon>
        <taxon>Spiralia</taxon>
        <taxon>Lophotrochozoa</taxon>
        <taxon>Mollusca</taxon>
        <taxon>Gastropoda</taxon>
        <taxon>Patellogastropoda</taxon>
        <taxon>Lottioidea</taxon>
        <taxon>Lottiidae</taxon>
        <taxon>Lottia</taxon>
    </lineage>
</organism>
<dbReference type="Proteomes" id="UP000030746">
    <property type="component" value="Unassembled WGS sequence"/>
</dbReference>
<dbReference type="Pfam" id="PF20434">
    <property type="entry name" value="BD-FAE"/>
    <property type="match status" value="1"/>
</dbReference>
<dbReference type="OMA" id="STYCLLA"/>
<dbReference type="EMBL" id="KB203251">
    <property type="protein sequence ID" value="ESO85802.1"/>
    <property type="molecule type" value="Genomic_DNA"/>
</dbReference>
<accession>V3ZN96</accession>
<sequence length="359" mass="40670">MLGSAVKVAVLLASTTVAVPYTVAVLCNLMYGWPQTKNKYRRALNPKKVFKLNYAVLQKFLLLRYAPLYFRWKQYYRKTHGPELIKNLVFGRNDNTMDLYQPKSSRKEEKSVVIFIYGGAWGSGDKHMYSLLCNQLANKLESVVCCPNYSTYPRGYVDDMIQDVVDCISWVYENIHDYGGDKDKILLIGHSSGAHLGAMAILELLHDERVSAYPYTNQAITFDDTHYNGGLAGVYHIKDHFLHESSRGIEDISSMGQAMYGEGHFDRFSPTVILANLQHSISLPKLVLVHGSDDFVVPLTSTSKFGEVLSEVYADVTVCVVPDCDHYSVCLDLMLPTRRYYDQVMGIIMETHNKLFPQT</sequence>
<dbReference type="CTD" id="20233061"/>
<dbReference type="SUPFAM" id="SSF53474">
    <property type="entry name" value="alpha/beta-Hydrolases"/>
    <property type="match status" value="1"/>
</dbReference>
<reference evidence="3 4" key="1">
    <citation type="journal article" date="2013" name="Nature">
        <title>Insights into bilaterian evolution from three spiralian genomes.</title>
        <authorList>
            <person name="Simakov O."/>
            <person name="Marletaz F."/>
            <person name="Cho S.J."/>
            <person name="Edsinger-Gonzales E."/>
            <person name="Havlak P."/>
            <person name="Hellsten U."/>
            <person name="Kuo D.H."/>
            <person name="Larsson T."/>
            <person name="Lv J."/>
            <person name="Arendt D."/>
            <person name="Savage R."/>
            <person name="Osoegawa K."/>
            <person name="de Jong P."/>
            <person name="Grimwood J."/>
            <person name="Chapman J.A."/>
            <person name="Shapiro H."/>
            <person name="Aerts A."/>
            <person name="Otillar R.P."/>
            <person name="Terry A.Y."/>
            <person name="Boore J.L."/>
            <person name="Grigoriev I.V."/>
            <person name="Lindberg D.R."/>
            <person name="Seaver E.C."/>
            <person name="Weisblat D.A."/>
            <person name="Putnam N.H."/>
            <person name="Rokhsar D.S."/>
        </authorList>
    </citation>
    <scope>NUCLEOTIDE SEQUENCE [LARGE SCALE GENOMIC DNA]</scope>
</reference>
<dbReference type="InterPro" id="IPR049492">
    <property type="entry name" value="BD-FAE-like_dom"/>
</dbReference>
<dbReference type="PANTHER" id="PTHR48081:SF33">
    <property type="entry name" value="KYNURENINE FORMAMIDASE"/>
    <property type="match status" value="1"/>
</dbReference>
<dbReference type="KEGG" id="lgi:LOTGIDRAFT_130315"/>
<dbReference type="GO" id="GO:0004061">
    <property type="term" value="F:arylformamidase activity"/>
    <property type="evidence" value="ECO:0007669"/>
    <property type="project" value="TreeGrafter"/>
</dbReference>
<keyword evidence="4" id="KW-1185">Reference proteome</keyword>
<proteinExistence type="predicted"/>
<evidence type="ECO:0000313" key="4">
    <source>
        <dbReference type="Proteomes" id="UP000030746"/>
    </source>
</evidence>
<dbReference type="RefSeq" id="XP_009063533.1">
    <property type="nucleotide sequence ID" value="XM_009065285.1"/>
</dbReference>
<dbReference type="PANTHER" id="PTHR48081">
    <property type="entry name" value="AB HYDROLASE SUPERFAMILY PROTEIN C4A8.06C"/>
    <property type="match status" value="1"/>
</dbReference>
<dbReference type="STRING" id="225164.V3ZN96"/>
<name>V3ZN96_LOTGI</name>
<gene>
    <name evidence="3" type="ORF">LOTGIDRAFT_130315</name>
</gene>
<dbReference type="AlphaFoldDB" id="V3ZN96"/>
<dbReference type="InterPro" id="IPR050300">
    <property type="entry name" value="GDXG_lipolytic_enzyme"/>
</dbReference>
<dbReference type="HOGENOM" id="CLU_012494_2_5_1"/>
<protein>
    <recommendedName>
        <fullName evidence="2">BD-FAE-like domain-containing protein</fullName>
    </recommendedName>
</protein>